<evidence type="ECO:0008006" key="2">
    <source>
        <dbReference type="Google" id="ProtNLM"/>
    </source>
</evidence>
<accession>A0AAW2VCN1</accession>
<protein>
    <recommendedName>
        <fullName evidence="2">Reverse transcriptase</fullName>
    </recommendedName>
</protein>
<name>A0AAW2VCN1_9LAMI</name>
<reference evidence="1" key="1">
    <citation type="submission" date="2020-06" db="EMBL/GenBank/DDBJ databases">
        <authorList>
            <person name="Li T."/>
            <person name="Hu X."/>
            <person name="Zhang T."/>
            <person name="Song X."/>
            <person name="Zhang H."/>
            <person name="Dai N."/>
            <person name="Sheng W."/>
            <person name="Hou X."/>
            <person name="Wei L."/>
        </authorList>
    </citation>
    <scope>NUCLEOTIDE SEQUENCE</scope>
    <source>
        <strain evidence="1">KEN1</strain>
        <tissue evidence="1">Leaf</tissue>
    </source>
</reference>
<sequence>SIYGLKQASQSWNTRFDKVIRGYDFIKNEYDPCVYNKINGAQLRTLCFMSMTFYSLGMMLRDRFRTMLGLTQSSYIEKVLKRFKMDNSKRRFLPMRHRIKLSKRQSLKINEKLKRMSDIPYASAVGSIQ</sequence>
<proteinExistence type="predicted"/>
<reference evidence="1" key="2">
    <citation type="journal article" date="2024" name="Plant">
        <title>Genomic evolution and insights into agronomic trait innovations of Sesamum species.</title>
        <authorList>
            <person name="Miao H."/>
            <person name="Wang L."/>
            <person name="Qu L."/>
            <person name="Liu H."/>
            <person name="Sun Y."/>
            <person name="Le M."/>
            <person name="Wang Q."/>
            <person name="Wei S."/>
            <person name="Zheng Y."/>
            <person name="Lin W."/>
            <person name="Duan Y."/>
            <person name="Cao H."/>
            <person name="Xiong S."/>
            <person name="Wang X."/>
            <person name="Wei L."/>
            <person name="Li C."/>
            <person name="Ma Q."/>
            <person name="Ju M."/>
            <person name="Zhao R."/>
            <person name="Li G."/>
            <person name="Mu C."/>
            <person name="Tian Q."/>
            <person name="Mei H."/>
            <person name="Zhang T."/>
            <person name="Gao T."/>
            <person name="Zhang H."/>
        </authorList>
    </citation>
    <scope>NUCLEOTIDE SEQUENCE</scope>
    <source>
        <strain evidence="1">KEN1</strain>
    </source>
</reference>
<evidence type="ECO:0000313" key="1">
    <source>
        <dbReference type="EMBL" id="KAL0427390.1"/>
    </source>
</evidence>
<feature type="non-terminal residue" evidence="1">
    <location>
        <position position="1"/>
    </location>
</feature>
<organism evidence="1">
    <name type="scientific">Sesamum latifolium</name>
    <dbReference type="NCBI Taxonomy" id="2727402"/>
    <lineage>
        <taxon>Eukaryota</taxon>
        <taxon>Viridiplantae</taxon>
        <taxon>Streptophyta</taxon>
        <taxon>Embryophyta</taxon>
        <taxon>Tracheophyta</taxon>
        <taxon>Spermatophyta</taxon>
        <taxon>Magnoliopsida</taxon>
        <taxon>eudicotyledons</taxon>
        <taxon>Gunneridae</taxon>
        <taxon>Pentapetalae</taxon>
        <taxon>asterids</taxon>
        <taxon>lamiids</taxon>
        <taxon>Lamiales</taxon>
        <taxon>Pedaliaceae</taxon>
        <taxon>Sesamum</taxon>
    </lineage>
</organism>
<dbReference type="AlphaFoldDB" id="A0AAW2VCN1"/>
<gene>
    <name evidence="1" type="ORF">Slati_2913800</name>
</gene>
<comment type="caution">
    <text evidence="1">The sequence shown here is derived from an EMBL/GenBank/DDBJ whole genome shotgun (WGS) entry which is preliminary data.</text>
</comment>
<dbReference type="EMBL" id="JACGWN010000010">
    <property type="protein sequence ID" value="KAL0427390.1"/>
    <property type="molecule type" value="Genomic_DNA"/>
</dbReference>